<keyword evidence="2" id="KW-1185">Reference proteome</keyword>
<gene>
    <name evidence="1" type="ORF">MG293_001443</name>
</gene>
<reference evidence="1" key="1">
    <citation type="submission" date="2022-03" db="EMBL/GenBank/DDBJ databases">
        <title>Genomic analyses of argali, domestic sheep and their hybrids provide insights into chromosomal evolution, heterosis and genetic basis of agronomic traits.</title>
        <authorList>
            <person name="Li M."/>
        </authorList>
    </citation>
    <scope>NUCLEOTIDE SEQUENCE</scope>
    <source>
        <strain evidence="1">CAU-MHL-2022a</strain>
        <tissue evidence="1">Skin</tissue>
    </source>
</reference>
<proteinExistence type="predicted"/>
<evidence type="ECO:0000313" key="2">
    <source>
        <dbReference type="Proteomes" id="UP001214576"/>
    </source>
</evidence>
<dbReference type="EMBL" id="JAKZEL010000001">
    <property type="protein sequence ID" value="KAI4549113.1"/>
    <property type="molecule type" value="Genomic_DNA"/>
</dbReference>
<name>A0AAD4UMJ0_OVIAM</name>
<dbReference type="AlphaFoldDB" id="A0AAD4UMJ0"/>
<accession>A0AAD4UMJ0</accession>
<protein>
    <submittedName>
        <fullName evidence="1">Uncharacterized protein</fullName>
    </submittedName>
</protein>
<comment type="caution">
    <text evidence="1">The sequence shown here is derived from an EMBL/GenBank/DDBJ whole genome shotgun (WGS) entry which is preliminary data.</text>
</comment>
<sequence length="121" mass="13503">MRRYPSSKVRSSGCALLEQSEQLPHVQGFCKSTLCLERKDTLSEAVFQQLILLPQVPLMISSITKVVILKLVDPFLIPPSWVLPQPSQIRCEQLLASWPDGPPCQLSDVTHQSSIFTANLC</sequence>
<evidence type="ECO:0000313" key="1">
    <source>
        <dbReference type="EMBL" id="KAI4549113.1"/>
    </source>
</evidence>
<organism evidence="1 2">
    <name type="scientific">Ovis ammon polii</name>
    <dbReference type="NCBI Taxonomy" id="230172"/>
    <lineage>
        <taxon>Eukaryota</taxon>
        <taxon>Metazoa</taxon>
        <taxon>Chordata</taxon>
        <taxon>Craniata</taxon>
        <taxon>Vertebrata</taxon>
        <taxon>Euteleostomi</taxon>
        <taxon>Mammalia</taxon>
        <taxon>Eutheria</taxon>
        <taxon>Laurasiatheria</taxon>
        <taxon>Artiodactyla</taxon>
        <taxon>Ruminantia</taxon>
        <taxon>Pecora</taxon>
        <taxon>Bovidae</taxon>
        <taxon>Caprinae</taxon>
        <taxon>Ovis</taxon>
    </lineage>
</organism>
<dbReference type="Proteomes" id="UP001214576">
    <property type="component" value="Unassembled WGS sequence"/>
</dbReference>